<accession>A0A7K6NB97</accession>
<dbReference type="InterPro" id="IPR046350">
    <property type="entry name" value="Cystatin_sf"/>
</dbReference>
<dbReference type="GO" id="GO:0050829">
    <property type="term" value="P:defense response to Gram-negative bacterium"/>
    <property type="evidence" value="ECO:0007669"/>
    <property type="project" value="TreeGrafter"/>
</dbReference>
<dbReference type="PANTHER" id="PTHR10206">
    <property type="entry name" value="CATHELICIDIN"/>
    <property type="match status" value="1"/>
</dbReference>
<dbReference type="InterPro" id="IPR001894">
    <property type="entry name" value="Cathelicidin-like"/>
</dbReference>
<feature type="non-terminal residue" evidence="6">
    <location>
        <position position="1"/>
    </location>
</feature>
<evidence type="ECO:0000256" key="3">
    <source>
        <dbReference type="ARBA" id="ARBA00022525"/>
    </source>
</evidence>
<dbReference type="GO" id="GO:0045087">
    <property type="term" value="P:innate immune response"/>
    <property type="evidence" value="ECO:0007669"/>
    <property type="project" value="TreeGrafter"/>
</dbReference>
<evidence type="ECO:0000313" key="6">
    <source>
        <dbReference type="EMBL" id="NWW46289.1"/>
    </source>
</evidence>
<keyword evidence="4" id="KW-1015">Disulfide bond</keyword>
<name>A0A7K6NB97_PEDTO</name>
<evidence type="ECO:0000256" key="2">
    <source>
        <dbReference type="ARBA" id="ARBA00005320"/>
    </source>
</evidence>
<comment type="similarity">
    <text evidence="2">Belongs to the cathelicidin family.</text>
</comment>
<comment type="caution">
    <text evidence="6">The sequence shown here is derived from an EMBL/GenBank/DDBJ whole genome shotgun (WGS) entry which is preliminary data.</text>
</comment>
<dbReference type="Gene3D" id="3.10.450.10">
    <property type="match status" value="1"/>
</dbReference>
<dbReference type="Proteomes" id="UP000565207">
    <property type="component" value="Unassembled WGS sequence"/>
</dbReference>
<evidence type="ECO:0000256" key="1">
    <source>
        <dbReference type="ARBA" id="ARBA00004613"/>
    </source>
</evidence>
<evidence type="ECO:0000256" key="5">
    <source>
        <dbReference type="SAM" id="SignalP"/>
    </source>
</evidence>
<reference evidence="6 7" key="1">
    <citation type="submission" date="2019-09" db="EMBL/GenBank/DDBJ databases">
        <title>Bird 10,000 Genomes (B10K) Project - Family phase.</title>
        <authorList>
            <person name="Zhang G."/>
        </authorList>
    </citation>
    <scope>NUCLEOTIDE SEQUENCE [LARGE SCALE GENOMIC DNA]</scope>
    <source>
        <strain evidence="6">B10K-DU-029-80</strain>
        <tissue evidence="6">Muscle</tissue>
    </source>
</reference>
<dbReference type="PANTHER" id="PTHR10206:SF0">
    <property type="entry name" value="CATHELICIDIN B1-RELATED"/>
    <property type="match status" value="1"/>
</dbReference>
<organism evidence="6 7">
    <name type="scientific">Pedionomus torquatus</name>
    <name type="common">Plains-wanderer</name>
    <dbReference type="NCBI Taxonomy" id="227192"/>
    <lineage>
        <taxon>Eukaryota</taxon>
        <taxon>Metazoa</taxon>
        <taxon>Chordata</taxon>
        <taxon>Craniata</taxon>
        <taxon>Vertebrata</taxon>
        <taxon>Euteleostomi</taxon>
        <taxon>Archelosauria</taxon>
        <taxon>Archosauria</taxon>
        <taxon>Dinosauria</taxon>
        <taxon>Saurischia</taxon>
        <taxon>Theropoda</taxon>
        <taxon>Coelurosauria</taxon>
        <taxon>Aves</taxon>
        <taxon>Neognathae</taxon>
        <taxon>Neoaves</taxon>
        <taxon>Charadriiformes</taxon>
        <taxon>Pedionomidae</taxon>
        <taxon>Pedionomus</taxon>
    </lineage>
</organism>
<proteinExistence type="inferred from homology"/>
<evidence type="ECO:0000256" key="4">
    <source>
        <dbReference type="ARBA" id="ARBA00023157"/>
    </source>
</evidence>
<dbReference type="SUPFAM" id="SSF54403">
    <property type="entry name" value="Cystatin/monellin"/>
    <property type="match status" value="1"/>
</dbReference>
<dbReference type="Pfam" id="PF00666">
    <property type="entry name" value="Cathelicidins"/>
    <property type="match status" value="1"/>
</dbReference>
<feature type="chain" id="PRO_5029508064" evidence="5">
    <location>
        <begin position="18"/>
        <end position="120"/>
    </location>
</feature>
<dbReference type="FunFam" id="3.10.450.10:FF:000003">
    <property type="entry name" value="Cathelicidin antimicrobial peptide"/>
    <property type="match status" value="1"/>
</dbReference>
<dbReference type="GO" id="GO:0050830">
    <property type="term" value="P:defense response to Gram-positive bacterium"/>
    <property type="evidence" value="ECO:0007669"/>
    <property type="project" value="TreeGrafter"/>
</dbReference>
<feature type="signal peptide" evidence="5">
    <location>
        <begin position="1"/>
        <end position="17"/>
    </location>
</feature>
<gene>
    <name evidence="6" type="primary">Cathl1</name>
    <name evidence="6" type="ORF">PEDTOR_R02023</name>
</gene>
<dbReference type="AlphaFoldDB" id="A0A7K6NB97"/>
<dbReference type="EMBL" id="VZRU01006869">
    <property type="protein sequence ID" value="NWW46289.1"/>
    <property type="molecule type" value="Genomic_DNA"/>
</dbReference>
<sequence length="120" mass="12732">MLGSWVLVLVVLGGACALPAPLSYSQALTQAVDSYNQRPEVQNTFRLLSADPEPVPGIQLSSLQHLNFSIMETKCPAHLGASSDACDFKDDGVIKDCTAPVPQGGSRPLFDVTCVNSEVD</sequence>
<keyword evidence="7" id="KW-1185">Reference proteome</keyword>
<comment type="subcellular location">
    <subcellularLocation>
        <location evidence="1">Secreted</location>
    </subcellularLocation>
</comment>
<dbReference type="GO" id="GO:0001530">
    <property type="term" value="F:lipopolysaccharide binding"/>
    <property type="evidence" value="ECO:0007669"/>
    <property type="project" value="TreeGrafter"/>
</dbReference>
<dbReference type="GO" id="GO:0005615">
    <property type="term" value="C:extracellular space"/>
    <property type="evidence" value="ECO:0007669"/>
    <property type="project" value="TreeGrafter"/>
</dbReference>
<dbReference type="GO" id="GO:0061844">
    <property type="term" value="P:antimicrobial humoral immune response mediated by antimicrobial peptide"/>
    <property type="evidence" value="ECO:0007669"/>
    <property type="project" value="TreeGrafter"/>
</dbReference>
<keyword evidence="3" id="KW-0964">Secreted</keyword>
<evidence type="ECO:0000313" key="7">
    <source>
        <dbReference type="Proteomes" id="UP000565207"/>
    </source>
</evidence>
<protein>
    <submittedName>
        <fullName evidence="6">CTHL1 protein</fullName>
    </submittedName>
</protein>
<keyword evidence="5" id="KW-0732">Signal</keyword>
<feature type="non-terminal residue" evidence="6">
    <location>
        <position position="120"/>
    </location>
</feature>